<dbReference type="AlphaFoldDB" id="A0A099VDE4"/>
<gene>
    <name evidence="1" type="ORF">LS81_001150</name>
</gene>
<evidence type="ECO:0008006" key="3">
    <source>
        <dbReference type="Google" id="ProtNLM"/>
    </source>
</evidence>
<reference evidence="1 2" key="1">
    <citation type="journal article" date="2014" name="Genome Announc.">
        <title>Draft genome sequences of eight enterohepatic helicobacter species isolated from both laboratory and wild rodents.</title>
        <authorList>
            <person name="Sheh A."/>
            <person name="Shen Z."/>
            <person name="Fox J.G."/>
        </authorList>
    </citation>
    <scope>NUCLEOTIDE SEQUENCE [LARGE SCALE GENOMIC DNA]</scope>
    <source>
        <strain evidence="1 2">ATCC 700114</strain>
    </source>
</reference>
<evidence type="ECO:0000313" key="1">
    <source>
        <dbReference type="EMBL" id="TLD84779.1"/>
    </source>
</evidence>
<accession>A0A099VDE4</accession>
<proteinExistence type="predicted"/>
<organism evidence="1 2">
    <name type="scientific">Helicobacter trogontum</name>
    <dbReference type="NCBI Taxonomy" id="50960"/>
    <lineage>
        <taxon>Bacteria</taxon>
        <taxon>Pseudomonadati</taxon>
        <taxon>Campylobacterota</taxon>
        <taxon>Epsilonproteobacteria</taxon>
        <taxon>Campylobacterales</taxon>
        <taxon>Helicobacteraceae</taxon>
        <taxon>Helicobacter</taxon>
    </lineage>
</organism>
<dbReference type="OrthoDB" id="5327291at2"/>
<protein>
    <recommendedName>
        <fullName evidence="3">Outer membrane beta-barrel protein</fullName>
    </recommendedName>
</protein>
<sequence>MFCDMLKHYLHVVLLFMFGNTSYLFSQNYGGNYDWRMLGGGPLQLVSFHIGTSTSINRNFTGYNLGGSVGWNYLSSFYNAFEGVDHIFDMGIRFKYMFNDSAIKSHLIGTELYFHFPCSTTNLFRHAPQPISLVVGGGAIFAEHNTTRLQNLSLGETTGYYVEVGIGLFKYFVINANLLYRASFFQSNTLNIQPIEHNLLVEFAIF</sequence>
<evidence type="ECO:0000313" key="2">
    <source>
        <dbReference type="Proteomes" id="UP000029878"/>
    </source>
</evidence>
<comment type="caution">
    <text evidence="1">The sequence shown here is derived from an EMBL/GenBank/DDBJ whole genome shotgun (WGS) entry which is preliminary data.</text>
</comment>
<name>A0A099VDE4_9HELI</name>
<dbReference type="EMBL" id="JRPL02000002">
    <property type="protein sequence ID" value="TLD84779.1"/>
    <property type="molecule type" value="Genomic_DNA"/>
</dbReference>
<dbReference type="Proteomes" id="UP000029878">
    <property type="component" value="Unassembled WGS sequence"/>
</dbReference>